<accession>A0A0F9D0U7</accession>
<dbReference type="InterPro" id="IPR011604">
    <property type="entry name" value="PDDEXK-like_dom_sf"/>
</dbReference>
<reference evidence="1" key="1">
    <citation type="journal article" date="2015" name="Nature">
        <title>Complex archaea that bridge the gap between prokaryotes and eukaryotes.</title>
        <authorList>
            <person name="Spang A."/>
            <person name="Saw J.H."/>
            <person name="Jorgensen S.L."/>
            <person name="Zaremba-Niedzwiedzka K."/>
            <person name="Martijn J."/>
            <person name="Lind A.E."/>
            <person name="van Eijk R."/>
            <person name="Schleper C."/>
            <person name="Guy L."/>
            <person name="Ettema T.J."/>
        </authorList>
    </citation>
    <scope>NUCLEOTIDE SEQUENCE</scope>
</reference>
<sequence length="219" mass="25321">MLADILLRIAAETQEPRQKYRPRPSLAGQERCIRQLTYFARDFPAAPFPGRAIAIFDDGNWHQEILADWIRKSTFTLHSEGMIVDTLVGRGEIDGVITDMLNVDRLLEVKSANHFSYERWWKGEYPLDYFTQVALYINGLQQVQPEIVEGILLAKNKNTSALMEFLRKYDSETDTIKLIEVVRSDGQRSKSDFAIQRVCQSAKEKFDEVERHRKAKTLP</sequence>
<comment type="caution">
    <text evidence="1">The sequence shown here is derived from an EMBL/GenBank/DDBJ whole genome shotgun (WGS) entry which is preliminary data.</text>
</comment>
<dbReference type="AlphaFoldDB" id="A0A0F9D0U7"/>
<dbReference type="EMBL" id="LAZR01041648">
    <property type="protein sequence ID" value="KKL11456.1"/>
    <property type="molecule type" value="Genomic_DNA"/>
</dbReference>
<evidence type="ECO:0008006" key="2">
    <source>
        <dbReference type="Google" id="ProtNLM"/>
    </source>
</evidence>
<gene>
    <name evidence="1" type="ORF">LCGC14_2545660</name>
</gene>
<organism evidence="1">
    <name type="scientific">marine sediment metagenome</name>
    <dbReference type="NCBI Taxonomy" id="412755"/>
    <lineage>
        <taxon>unclassified sequences</taxon>
        <taxon>metagenomes</taxon>
        <taxon>ecological metagenomes</taxon>
    </lineage>
</organism>
<dbReference type="Gene3D" id="3.90.320.10">
    <property type="match status" value="1"/>
</dbReference>
<feature type="non-terminal residue" evidence="1">
    <location>
        <position position="219"/>
    </location>
</feature>
<proteinExistence type="predicted"/>
<evidence type="ECO:0000313" key="1">
    <source>
        <dbReference type="EMBL" id="KKL11456.1"/>
    </source>
</evidence>
<protein>
    <recommendedName>
        <fullName evidence="2">YqaJ viral recombinase domain-containing protein</fullName>
    </recommendedName>
</protein>
<name>A0A0F9D0U7_9ZZZZ</name>